<gene>
    <name evidence="1" type="ORF">AAJCM20276_00290</name>
</gene>
<evidence type="ECO:0000313" key="2">
    <source>
        <dbReference type="Proteomes" id="UP000515220"/>
    </source>
</evidence>
<reference evidence="1 2" key="1">
    <citation type="submission" date="2020-07" db="EMBL/GenBank/DDBJ databases">
        <title>Complete Genome Sequence of an acetic acid bacterium, Acetobacter aceti JCM20276.</title>
        <authorList>
            <person name="Hirose Y."/>
            <person name="Mihara H."/>
        </authorList>
    </citation>
    <scope>NUCLEOTIDE SEQUENCE [LARGE SCALE GENOMIC DNA]</scope>
    <source>
        <strain evidence="1 2">JCM20276</strain>
    </source>
</reference>
<evidence type="ECO:0000313" key="1">
    <source>
        <dbReference type="EMBL" id="BCI65405.1"/>
    </source>
</evidence>
<name>A0A6S6PFN9_ACEAC</name>
<dbReference type="EMBL" id="AP023326">
    <property type="protein sequence ID" value="BCI65405.1"/>
    <property type="molecule type" value="Genomic_DNA"/>
</dbReference>
<accession>A0A6S6PFN9</accession>
<dbReference type="Proteomes" id="UP000515220">
    <property type="component" value="Chromosome"/>
</dbReference>
<proteinExistence type="predicted"/>
<protein>
    <submittedName>
        <fullName evidence="1">Uncharacterized protein</fullName>
    </submittedName>
</protein>
<dbReference type="AlphaFoldDB" id="A0A6S6PFN9"/>
<sequence length="235" mass="26854">MYKTRSYFLKFINIEENNMTMETEPENLNRQKEIYEKLRPFIGSVITDASIEIYDAAGFEISSEASQPFVDFIDWINTRPQFIYKWRSEIKTEQTLYPRFMTVTDGVRSAYAAVCYHLMRIKEIEASVDAILSNYDFSKQFKPNQIAGFGNIQQLNFEYHAFVLAYRRCLGRVDKRSDPEPCGGDIEETHEGQGGLVVAGRDTAHLLEPVEHPLDAVAVPVTPPVCFLWSAAAFA</sequence>
<organism evidence="1 2">
    <name type="scientific">Acetobacter aceti</name>
    <dbReference type="NCBI Taxonomy" id="435"/>
    <lineage>
        <taxon>Bacteria</taxon>
        <taxon>Pseudomonadati</taxon>
        <taxon>Pseudomonadota</taxon>
        <taxon>Alphaproteobacteria</taxon>
        <taxon>Acetobacterales</taxon>
        <taxon>Acetobacteraceae</taxon>
        <taxon>Acetobacter</taxon>
        <taxon>Acetobacter subgen. Acetobacter</taxon>
    </lineage>
</organism>